<dbReference type="AlphaFoldDB" id="A0A7M5UZV8"/>
<proteinExistence type="predicted"/>
<feature type="compositionally biased region" description="Acidic residues" evidence="1">
    <location>
        <begin position="538"/>
        <end position="549"/>
    </location>
</feature>
<feature type="compositionally biased region" description="Polar residues" evidence="1">
    <location>
        <begin position="377"/>
        <end position="386"/>
    </location>
</feature>
<feature type="compositionally biased region" description="Polar residues" evidence="1">
    <location>
        <begin position="349"/>
        <end position="364"/>
    </location>
</feature>
<evidence type="ECO:0008006" key="4">
    <source>
        <dbReference type="Google" id="ProtNLM"/>
    </source>
</evidence>
<feature type="compositionally biased region" description="Basic residues" evidence="1">
    <location>
        <begin position="424"/>
        <end position="434"/>
    </location>
</feature>
<evidence type="ECO:0000313" key="3">
    <source>
        <dbReference type="Proteomes" id="UP000594262"/>
    </source>
</evidence>
<accession>A0A7M5UZV8</accession>
<keyword evidence="3" id="KW-1185">Reference proteome</keyword>
<feature type="compositionally biased region" description="Basic and acidic residues" evidence="1">
    <location>
        <begin position="499"/>
        <end position="511"/>
    </location>
</feature>
<protein>
    <recommendedName>
        <fullName evidence="4">CABIT domain-containing protein</fullName>
    </recommendedName>
</protein>
<evidence type="ECO:0000256" key="1">
    <source>
        <dbReference type="SAM" id="MobiDB-lite"/>
    </source>
</evidence>
<name>A0A7M5UZV8_9CNID</name>
<evidence type="ECO:0000313" key="2">
    <source>
        <dbReference type="EnsemblMetazoa" id="CLYHEMP007120.1"/>
    </source>
</evidence>
<dbReference type="EnsemblMetazoa" id="CLYHEMT007120.1">
    <property type="protein sequence ID" value="CLYHEMP007120.1"/>
    <property type="gene ID" value="CLYHEMG007120"/>
</dbReference>
<feature type="compositionally biased region" description="Acidic residues" evidence="1">
    <location>
        <begin position="558"/>
        <end position="572"/>
    </location>
</feature>
<feature type="compositionally biased region" description="Basic and acidic residues" evidence="1">
    <location>
        <begin position="365"/>
        <end position="376"/>
    </location>
</feature>
<sequence length="592" mass="67185">MDKSAICVDIQEATRKHGFPLNVLLYKKKMRNDNDYINQNNETHLNEMHCIQSIQDMQVYNIIDENGVQKNIPRDSILKAFYTPLKEDKFKTLSEVDVFLRDAKKKKRDHCRWVVCMRVESSSFGVLLRRGQVFRLISYKEGGSCCKKTTRKRAKVSFYGSKETFQIPGDLEGEFRLCEKPPSQAPRDDMTSITQRQIFPTLIQQNERSATFNCLLDIAVEKIIISCTEDRQIAVFPERSILLREILPDSEPFDSLSQHEIQVIMNKADTKYEYKDHYQGSFKAFGILRKPQFSLPSIPGNRLGVSISEEKIGSLSRPPKKESLKKSQSLHNRVLPEVPSPDYPSCPINTLSVSPIQSTTAPTSQKDENLIQDDTKGYTSSRTSSMDAGVSPDTPHKATSTGSGYEIPSDGASYTNVKSDRPIPKPRKRSNKTLKKTEGSPKTTKPIQDKIAQLTPELSRRSEKSSNSPPEKPPKPIKASPSINPKERKPTIPKRRPKYEKQTKVPKRNEYEPLSGEVSPRDSVFGKYDCTPILYDPYDTDPGEGDSDADETRRSEDEYSYDSFEDSADDYENGSRINIHKMTMNQQTLTPA</sequence>
<feature type="region of interest" description="Disordered" evidence="1">
    <location>
        <begin position="349"/>
        <end position="575"/>
    </location>
</feature>
<organism evidence="2 3">
    <name type="scientific">Clytia hemisphaerica</name>
    <dbReference type="NCBI Taxonomy" id="252671"/>
    <lineage>
        <taxon>Eukaryota</taxon>
        <taxon>Metazoa</taxon>
        <taxon>Cnidaria</taxon>
        <taxon>Hydrozoa</taxon>
        <taxon>Hydroidolina</taxon>
        <taxon>Leptothecata</taxon>
        <taxon>Obeliida</taxon>
        <taxon>Clytiidae</taxon>
        <taxon>Clytia</taxon>
    </lineage>
</organism>
<dbReference type="Proteomes" id="UP000594262">
    <property type="component" value="Unplaced"/>
</dbReference>
<reference evidence="2" key="1">
    <citation type="submission" date="2021-01" db="UniProtKB">
        <authorList>
            <consortium name="EnsemblMetazoa"/>
        </authorList>
    </citation>
    <scope>IDENTIFICATION</scope>
</reference>